<evidence type="ECO:0000313" key="16">
    <source>
        <dbReference type="Proteomes" id="UP000199163"/>
    </source>
</evidence>
<evidence type="ECO:0000256" key="14">
    <source>
        <dbReference type="ARBA" id="ARBA00048407"/>
    </source>
</evidence>
<protein>
    <recommendedName>
        <fullName evidence="5">L-lysine N6-monooxygenase MbtG</fullName>
        <ecNumber evidence="4">1.14.13.59</ecNumber>
    </recommendedName>
    <alternativeName>
        <fullName evidence="13">Lysine 6-N-hydroxylase</fullName>
    </alternativeName>
    <alternativeName>
        <fullName evidence="12">Lysine N6-hydroxylase</fullName>
    </alternativeName>
    <alternativeName>
        <fullName evidence="10">Lysine-N-oxygenase</fullName>
    </alternativeName>
    <alternativeName>
        <fullName evidence="11">Mycobactin synthase protein G</fullName>
    </alternativeName>
</protein>
<gene>
    <name evidence="15" type="ORF">SAMN05192534_105109</name>
</gene>
<keyword evidence="7" id="KW-0274">FAD</keyword>
<reference evidence="15 16" key="1">
    <citation type="submission" date="2016-10" db="EMBL/GenBank/DDBJ databases">
        <authorList>
            <person name="de Groot N.N."/>
        </authorList>
    </citation>
    <scope>NUCLEOTIDE SEQUENCE [LARGE SCALE GENOMIC DNA]</scope>
    <source>
        <strain evidence="15 16">DSM 21632</strain>
    </source>
</reference>
<keyword evidence="6" id="KW-0285">Flavoprotein</keyword>
<dbReference type="OrthoDB" id="7527071at2"/>
<evidence type="ECO:0000256" key="12">
    <source>
        <dbReference type="ARBA" id="ARBA00032493"/>
    </source>
</evidence>
<dbReference type="InterPro" id="IPR025700">
    <property type="entry name" value="Lys/Orn_oxygenase"/>
</dbReference>
<evidence type="ECO:0000313" key="15">
    <source>
        <dbReference type="EMBL" id="SDH42169.1"/>
    </source>
</evidence>
<dbReference type="Gene3D" id="3.50.50.60">
    <property type="entry name" value="FAD/NAD(P)-binding domain"/>
    <property type="match status" value="1"/>
</dbReference>
<evidence type="ECO:0000256" key="9">
    <source>
        <dbReference type="ARBA" id="ARBA00023002"/>
    </source>
</evidence>
<organism evidence="15 16">
    <name type="scientific">Alteribacillus persepolensis</name>
    <dbReference type="NCBI Taxonomy" id="568899"/>
    <lineage>
        <taxon>Bacteria</taxon>
        <taxon>Bacillati</taxon>
        <taxon>Bacillota</taxon>
        <taxon>Bacilli</taxon>
        <taxon>Bacillales</taxon>
        <taxon>Bacillaceae</taxon>
        <taxon>Alteribacillus</taxon>
    </lineage>
</organism>
<dbReference type="EMBL" id="FNDK01000005">
    <property type="protein sequence ID" value="SDH42169.1"/>
    <property type="molecule type" value="Genomic_DNA"/>
</dbReference>
<keyword evidence="16" id="KW-1185">Reference proteome</keyword>
<comment type="catalytic activity">
    <reaction evidence="14">
        <text>L-lysine + NADPH + O2 = N(6)-hydroxy-L-lysine + NADP(+) + H2O</text>
        <dbReference type="Rhea" id="RHEA:23228"/>
        <dbReference type="ChEBI" id="CHEBI:15377"/>
        <dbReference type="ChEBI" id="CHEBI:15379"/>
        <dbReference type="ChEBI" id="CHEBI:32551"/>
        <dbReference type="ChEBI" id="CHEBI:57783"/>
        <dbReference type="ChEBI" id="CHEBI:57820"/>
        <dbReference type="ChEBI" id="CHEBI:58349"/>
        <dbReference type="EC" id="1.14.13.59"/>
    </reaction>
</comment>
<evidence type="ECO:0000256" key="11">
    <source>
        <dbReference type="ARBA" id="ARBA00031158"/>
    </source>
</evidence>
<evidence type="ECO:0000256" key="4">
    <source>
        <dbReference type="ARBA" id="ARBA00013076"/>
    </source>
</evidence>
<keyword evidence="8" id="KW-0521">NADP</keyword>
<dbReference type="EC" id="1.14.13.59" evidence="4"/>
<dbReference type="InterPro" id="IPR036188">
    <property type="entry name" value="FAD/NAD-bd_sf"/>
</dbReference>
<dbReference type="Pfam" id="PF13434">
    <property type="entry name" value="Lys_Orn_oxgnase"/>
    <property type="match status" value="1"/>
</dbReference>
<proteinExistence type="inferred from homology"/>
<evidence type="ECO:0000256" key="3">
    <source>
        <dbReference type="ARBA" id="ARBA00007588"/>
    </source>
</evidence>
<evidence type="ECO:0000256" key="7">
    <source>
        <dbReference type="ARBA" id="ARBA00022827"/>
    </source>
</evidence>
<evidence type="ECO:0000256" key="1">
    <source>
        <dbReference type="ARBA" id="ARBA00001974"/>
    </source>
</evidence>
<dbReference type="RefSeq" id="WP_139184714.1">
    <property type="nucleotide sequence ID" value="NZ_FNDK01000005.1"/>
</dbReference>
<accession>A0A1G8CA28</accession>
<evidence type="ECO:0000256" key="8">
    <source>
        <dbReference type="ARBA" id="ARBA00022857"/>
    </source>
</evidence>
<evidence type="ECO:0000256" key="13">
    <source>
        <dbReference type="ARBA" id="ARBA00032738"/>
    </source>
</evidence>
<dbReference type="Proteomes" id="UP000199163">
    <property type="component" value="Unassembled WGS sequence"/>
</dbReference>
<dbReference type="AlphaFoldDB" id="A0A1G8CA28"/>
<dbReference type="GO" id="GO:0047091">
    <property type="term" value="F:L-lysine 6-monooxygenase (NADPH) activity"/>
    <property type="evidence" value="ECO:0007669"/>
    <property type="project" value="UniProtKB-EC"/>
</dbReference>
<name>A0A1G8CA28_9BACI</name>
<comment type="similarity">
    <text evidence="3">Belongs to the lysine N(6)-hydroxylase/L-ornithine N(5)-oxygenase family.</text>
</comment>
<keyword evidence="9" id="KW-0560">Oxidoreductase</keyword>
<evidence type="ECO:0000256" key="2">
    <source>
        <dbReference type="ARBA" id="ARBA00004924"/>
    </source>
</evidence>
<comment type="pathway">
    <text evidence="2">Siderophore biosynthesis.</text>
</comment>
<sequence>MRETTVYDVIDVGIGPFNLGLAALLEPVDSNQSGIVCDEKPNDH</sequence>
<evidence type="ECO:0000256" key="6">
    <source>
        <dbReference type="ARBA" id="ARBA00022630"/>
    </source>
</evidence>
<comment type="cofactor">
    <cofactor evidence="1">
        <name>FAD</name>
        <dbReference type="ChEBI" id="CHEBI:57692"/>
    </cofactor>
</comment>
<evidence type="ECO:0000256" key="10">
    <source>
        <dbReference type="ARBA" id="ARBA00029939"/>
    </source>
</evidence>
<dbReference type="STRING" id="568899.SAMN05192534_105109"/>
<evidence type="ECO:0000256" key="5">
    <source>
        <dbReference type="ARBA" id="ARBA00016406"/>
    </source>
</evidence>